<reference evidence="2 3" key="1">
    <citation type="journal article" date="2019" name="Int. J. Syst. Evol. Microbiol.">
        <title>The Global Catalogue of Microorganisms (GCM) 10K type strain sequencing project: providing services to taxonomists for standard genome sequencing and annotation.</title>
        <authorList>
            <consortium name="The Broad Institute Genomics Platform"/>
            <consortium name="The Broad Institute Genome Sequencing Center for Infectious Disease"/>
            <person name="Wu L."/>
            <person name="Ma J."/>
        </authorList>
    </citation>
    <scope>NUCLEOTIDE SEQUENCE [LARGE SCALE GENOMIC DNA]</scope>
    <source>
        <strain evidence="2 3">DSM 29988</strain>
    </source>
</reference>
<feature type="region of interest" description="Disordered" evidence="1">
    <location>
        <begin position="131"/>
        <end position="150"/>
    </location>
</feature>
<organism evidence="2 3">
    <name type="scientific">Haloferax namakaokahaiae</name>
    <dbReference type="NCBI Taxonomy" id="1748331"/>
    <lineage>
        <taxon>Archaea</taxon>
        <taxon>Methanobacteriati</taxon>
        <taxon>Methanobacteriota</taxon>
        <taxon>Stenosarchaea group</taxon>
        <taxon>Halobacteria</taxon>
        <taxon>Halobacteriales</taxon>
        <taxon>Haloferacaceae</taxon>
        <taxon>Haloferax</taxon>
    </lineage>
</organism>
<dbReference type="RefSeq" id="WP_390221874.1">
    <property type="nucleotide sequence ID" value="NZ_JBHTAA010000001.1"/>
</dbReference>
<dbReference type="EMBL" id="JBHTAA010000001">
    <property type="protein sequence ID" value="MFC7202576.1"/>
    <property type="molecule type" value="Genomic_DNA"/>
</dbReference>
<gene>
    <name evidence="2" type="ORF">ACFQJC_03555</name>
</gene>
<sequence length="150" mass="16454">MGWTAKASAATPENDIPVMADRGATLRPDAPADVAPARDTETESKTQTIEFTRATATVSLDCTDFSLRMEPASVEYYLGLLYRDEATDEVLRSSAGPLTGRVADSFGDTEFMLLEIDIQISGEQPATVYLPDRCFEGGQPRSEIRREQNE</sequence>
<keyword evidence="3" id="KW-1185">Reference proteome</keyword>
<comment type="caution">
    <text evidence="2">The sequence shown here is derived from an EMBL/GenBank/DDBJ whole genome shotgun (WGS) entry which is preliminary data.</text>
</comment>
<dbReference type="Proteomes" id="UP001596481">
    <property type="component" value="Unassembled WGS sequence"/>
</dbReference>
<name>A0ABD5ZBM7_9EURY</name>
<dbReference type="AlphaFoldDB" id="A0ABD5ZBM7"/>
<protein>
    <submittedName>
        <fullName evidence="2">Uncharacterized protein</fullName>
    </submittedName>
</protein>
<evidence type="ECO:0000313" key="3">
    <source>
        <dbReference type="Proteomes" id="UP001596481"/>
    </source>
</evidence>
<proteinExistence type="predicted"/>
<feature type="region of interest" description="Disordered" evidence="1">
    <location>
        <begin position="1"/>
        <end position="46"/>
    </location>
</feature>
<evidence type="ECO:0000256" key="1">
    <source>
        <dbReference type="SAM" id="MobiDB-lite"/>
    </source>
</evidence>
<accession>A0ABD5ZBM7</accession>
<evidence type="ECO:0000313" key="2">
    <source>
        <dbReference type="EMBL" id="MFC7202576.1"/>
    </source>
</evidence>